<dbReference type="InterPro" id="IPR036812">
    <property type="entry name" value="NAD(P)_OxRdtase_dom_sf"/>
</dbReference>
<evidence type="ECO:0000259" key="8">
    <source>
        <dbReference type="Pfam" id="PF00248"/>
    </source>
</evidence>
<dbReference type="Pfam" id="PF00248">
    <property type="entry name" value="Aldo_ket_red"/>
    <property type="match status" value="1"/>
</dbReference>
<evidence type="ECO:0000256" key="1">
    <source>
        <dbReference type="ARBA" id="ARBA00007905"/>
    </source>
</evidence>
<keyword evidence="2" id="KW-0521">NADP</keyword>
<evidence type="ECO:0000256" key="6">
    <source>
        <dbReference type="PIRSR" id="PIRSR000097-3"/>
    </source>
</evidence>
<dbReference type="InterPro" id="IPR023210">
    <property type="entry name" value="NADP_OxRdtase_dom"/>
</dbReference>
<sequence length="339" mass="39820">LLLFFIVINMAIRINEILNIDSCLILSNNNTIPRLGLGTWRSEPGKVQSIVKEAILNCGYRHIDCAWLYRNENEVGNGIHEALEESQGRIKREDLFITTKLWNQHHVPEDVEWAIHESLKKLRLDYVDLYLMHWPVAFKKMDENQWSQTEDKTVRYYAEGITLADTWKAMEKLVDQKLVRSIGVSNFQPTEIDEILQTARIRPAVNQIELHPYLNQHVLREYCAKQNIIITSYCPLANLKRPNEREEDASALYNPIIQEIAKLKNRTTAQIIIRWHLQHGLTVIPKTVTSERLYENCQVFDFELSDKEMNQIDQLEKTDHRRFMNPPFLRPGNRNVFDD</sequence>
<evidence type="ECO:0000256" key="7">
    <source>
        <dbReference type="SAM" id="SignalP"/>
    </source>
</evidence>
<keyword evidence="3" id="KW-0560">Oxidoreductase</keyword>
<dbReference type="PROSITE" id="PS00798">
    <property type="entry name" value="ALDOKETO_REDUCTASE_1"/>
    <property type="match status" value="1"/>
</dbReference>
<evidence type="ECO:0000256" key="4">
    <source>
        <dbReference type="PIRSR" id="PIRSR000097-1"/>
    </source>
</evidence>
<dbReference type="InterPro" id="IPR020471">
    <property type="entry name" value="AKR"/>
</dbReference>
<evidence type="ECO:0000256" key="3">
    <source>
        <dbReference type="ARBA" id="ARBA00023002"/>
    </source>
</evidence>
<reference evidence="9" key="1">
    <citation type="submission" date="2021-02" db="EMBL/GenBank/DDBJ databases">
        <authorList>
            <person name="Nowell W R."/>
        </authorList>
    </citation>
    <scope>NUCLEOTIDE SEQUENCE</scope>
</reference>
<organism evidence="9 10">
    <name type="scientific">Adineta steineri</name>
    <dbReference type="NCBI Taxonomy" id="433720"/>
    <lineage>
        <taxon>Eukaryota</taxon>
        <taxon>Metazoa</taxon>
        <taxon>Spiralia</taxon>
        <taxon>Gnathifera</taxon>
        <taxon>Rotifera</taxon>
        <taxon>Eurotatoria</taxon>
        <taxon>Bdelloidea</taxon>
        <taxon>Adinetida</taxon>
        <taxon>Adinetidae</taxon>
        <taxon>Adineta</taxon>
    </lineage>
</organism>
<dbReference type="AlphaFoldDB" id="A0A819F2C8"/>
<dbReference type="PIRSF" id="PIRSF000097">
    <property type="entry name" value="AKR"/>
    <property type="match status" value="1"/>
</dbReference>
<comment type="similarity">
    <text evidence="1">Belongs to the aldo/keto reductase family.</text>
</comment>
<gene>
    <name evidence="9" type="ORF">OKA104_LOCUS21919</name>
</gene>
<dbReference type="FunFam" id="3.20.20.100:FF:000006">
    <property type="entry name" value="Aldo-keto reductase family 1 member A1"/>
    <property type="match status" value="1"/>
</dbReference>
<feature type="non-terminal residue" evidence="9">
    <location>
        <position position="1"/>
    </location>
</feature>
<feature type="signal peptide" evidence="7">
    <location>
        <begin position="1"/>
        <end position="17"/>
    </location>
</feature>
<accession>A0A819F2C8</accession>
<dbReference type="PROSITE" id="PS00063">
    <property type="entry name" value="ALDOKETO_REDUCTASE_3"/>
    <property type="match status" value="1"/>
</dbReference>
<name>A0A819F2C8_9BILA</name>
<dbReference type="EMBL" id="CAJOAY010001561">
    <property type="protein sequence ID" value="CAF3858777.1"/>
    <property type="molecule type" value="Genomic_DNA"/>
</dbReference>
<dbReference type="InterPro" id="IPR018170">
    <property type="entry name" value="Aldo/ket_reductase_CS"/>
</dbReference>
<evidence type="ECO:0000256" key="2">
    <source>
        <dbReference type="ARBA" id="ARBA00022857"/>
    </source>
</evidence>
<evidence type="ECO:0000313" key="9">
    <source>
        <dbReference type="EMBL" id="CAF3858777.1"/>
    </source>
</evidence>
<evidence type="ECO:0000313" key="10">
    <source>
        <dbReference type="Proteomes" id="UP000663881"/>
    </source>
</evidence>
<dbReference type="Gene3D" id="3.20.20.100">
    <property type="entry name" value="NADP-dependent oxidoreductase domain"/>
    <property type="match status" value="1"/>
</dbReference>
<feature type="site" description="Lowers pKa of active site Tyr" evidence="6">
    <location>
        <position position="100"/>
    </location>
</feature>
<dbReference type="PRINTS" id="PR00069">
    <property type="entry name" value="ALDKETRDTASE"/>
</dbReference>
<evidence type="ECO:0000256" key="5">
    <source>
        <dbReference type="PIRSR" id="PIRSR000097-2"/>
    </source>
</evidence>
<dbReference type="Proteomes" id="UP000663881">
    <property type="component" value="Unassembled WGS sequence"/>
</dbReference>
<feature type="domain" description="NADP-dependent oxidoreductase" evidence="8">
    <location>
        <begin position="34"/>
        <end position="316"/>
    </location>
</feature>
<dbReference type="GO" id="GO:0016491">
    <property type="term" value="F:oxidoreductase activity"/>
    <property type="evidence" value="ECO:0007669"/>
    <property type="project" value="UniProtKB-KW"/>
</dbReference>
<dbReference type="PANTHER" id="PTHR11732">
    <property type="entry name" value="ALDO/KETO REDUCTASE"/>
    <property type="match status" value="1"/>
</dbReference>
<dbReference type="SUPFAM" id="SSF51430">
    <property type="entry name" value="NAD(P)-linked oxidoreductase"/>
    <property type="match status" value="1"/>
</dbReference>
<proteinExistence type="inferred from homology"/>
<protein>
    <recommendedName>
        <fullName evidence="8">NADP-dependent oxidoreductase domain-containing protein</fullName>
    </recommendedName>
</protein>
<dbReference type="PROSITE" id="PS00062">
    <property type="entry name" value="ALDOKETO_REDUCTASE_2"/>
    <property type="match status" value="1"/>
</dbReference>
<feature type="binding site" evidence="5">
    <location>
        <position position="133"/>
    </location>
    <ligand>
        <name>substrate</name>
    </ligand>
</feature>
<keyword evidence="7" id="KW-0732">Signal</keyword>
<feature type="active site" description="Proton donor" evidence="4">
    <location>
        <position position="69"/>
    </location>
</feature>
<feature type="chain" id="PRO_5032532335" description="NADP-dependent oxidoreductase domain-containing protein" evidence="7">
    <location>
        <begin position="18"/>
        <end position="339"/>
    </location>
</feature>
<comment type="caution">
    <text evidence="9">The sequence shown here is derived from an EMBL/GenBank/DDBJ whole genome shotgun (WGS) entry which is preliminary data.</text>
</comment>